<proteinExistence type="predicted"/>
<keyword evidence="1" id="KW-1133">Transmembrane helix</keyword>
<keyword evidence="1" id="KW-0812">Transmembrane</keyword>
<comment type="caution">
    <text evidence="2">The sequence shown here is derived from an EMBL/GenBank/DDBJ whole genome shotgun (WGS) entry which is preliminary data.</text>
</comment>
<dbReference type="EMBL" id="AMPT01000010">
    <property type="protein sequence ID" value="EQB59618.1"/>
    <property type="molecule type" value="Genomic_DNA"/>
</dbReference>
<accession>T0L4F2</accession>
<dbReference type="AlphaFoldDB" id="T0L4F2"/>
<gene>
    <name evidence="2" type="ORF">C297_p00205</name>
</gene>
<name>T0L4F2_KINKI</name>
<organism evidence="2">
    <name type="scientific">Kingella kingae KKC2005004457</name>
    <dbReference type="NCBI Taxonomy" id="1229911"/>
    <lineage>
        <taxon>Bacteria</taxon>
        <taxon>Pseudomonadati</taxon>
        <taxon>Pseudomonadota</taxon>
        <taxon>Betaproteobacteria</taxon>
        <taxon>Neisseriales</taxon>
        <taxon>Neisseriaceae</taxon>
        <taxon>Kingella</taxon>
    </lineage>
</organism>
<feature type="transmembrane region" description="Helical" evidence="1">
    <location>
        <begin position="6"/>
        <end position="26"/>
    </location>
</feature>
<evidence type="ECO:0000313" key="2">
    <source>
        <dbReference type="EMBL" id="EQB59618.1"/>
    </source>
</evidence>
<evidence type="ECO:0000256" key="1">
    <source>
        <dbReference type="SAM" id="Phobius"/>
    </source>
</evidence>
<keyword evidence="1" id="KW-0472">Membrane</keyword>
<keyword evidence="2" id="KW-0614">Plasmid</keyword>
<geneLocation type="plasmid" evidence="2">
    <name>unnamed</name>
</geneLocation>
<reference evidence="2" key="1">
    <citation type="journal article" date="2013" name="Antimicrob. Agents Chemother.">
        <title>Characterization of TEM-1 beta-lactamase producing Kingella kingae clinical isolates.</title>
        <authorList>
            <person name="Banerjee A."/>
            <person name="Kaplan J.B."/>
            <person name="Soherwardy A."/>
            <person name="Nudell Y."/>
            <person name="Mackenzie G.A."/>
            <person name="Johnson S."/>
            <person name="Balashova N.V."/>
        </authorList>
    </citation>
    <scope>NUCLEOTIDE SEQUENCE</scope>
    <source>
        <strain evidence="2">KKC2005004457</strain>
        <plasmid evidence="2">unnamed</plasmid>
    </source>
</reference>
<protein>
    <submittedName>
        <fullName evidence="2">Uncharacterized protein</fullName>
    </submittedName>
</protein>
<sequence>MKKVFYVIGIIIFLAICYIFVNFFYFDSWACHSSEKQLNNYVKHEDTKKLKEVAKE</sequence>